<protein>
    <submittedName>
        <fullName evidence="3">Glucose/arabinose dehydrogenase, beta-propeller fold</fullName>
    </submittedName>
</protein>
<dbReference type="EMBL" id="FOJO01000002">
    <property type="protein sequence ID" value="SFA40895.1"/>
    <property type="molecule type" value="Genomic_DNA"/>
</dbReference>
<dbReference type="SUPFAM" id="SSF50952">
    <property type="entry name" value="Soluble quinoprotein glucose dehydrogenase"/>
    <property type="match status" value="1"/>
</dbReference>
<dbReference type="InterPro" id="IPR011041">
    <property type="entry name" value="Quinoprot_gluc/sorb_DH_b-prop"/>
</dbReference>
<gene>
    <name evidence="3" type="ORF">SAMN04487972_10250</name>
</gene>
<reference evidence="3 4" key="1">
    <citation type="submission" date="2016-10" db="EMBL/GenBank/DDBJ databases">
        <authorList>
            <person name="de Groot N.N."/>
        </authorList>
    </citation>
    <scope>NUCLEOTIDE SEQUENCE [LARGE SCALE GENOMIC DNA]</scope>
    <source>
        <strain evidence="3 4">CGMCC 1.6117</strain>
    </source>
</reference>
<dbReference type="InterPro" id="IPR012938">
    <property type="entry name" value="Glc/Sorbosone_DH"/>
</dbReference>
<dbReference type="PANTHER" id="PTHR19328">
    <property type="entry name" value="HEDGEHOG-INTERACTING PROTEIN"/>
    <property type="match status" value="1"/>
</dbReference>
<name>A0A1I0SMZ2_9RHOB</name>
<feature type="region of interest" description="Disordered" evidence="1">
    <location>
        <begin position="50"/>
        <end position="69"/>
    </location>
</feature>
<dbReference type="InterPro" id="IPR011042">
    <property type="entry name" value="6-blade_b-propeller_TolB-like"/>
</dbReference>
<dbReference type="Gene3D" id="2.120.10.30">
    <property type="entry name" value="TolB, C-terminal domain"/>
    <property type="match status" value="1"/>
</dbReference>
<accession>A0A1I0SMZ2</accession>
<organism evidence="3 4">
    <name type="scientific">Paracoccus halophilus</name>
    <dbReference type="NCBI Taxonomy" id="376733"/>
    <lineage>
        <taxon>Bacteria</taxon>
        <taxon>Pseudomonadati</taxon>
        <taxon>Pseudomonadota</taxon>
        <taxon>Alphaproteobacteria</taxon>
        <taxon>Rhodobacterales</taxon>
        <taxon>Paracoccaceae</taxon>
        <taxon>Paracoccus</taxon>
    </lineage>
</organism>
<evidence type="ECO:0000313" key="4">
    <source>
        <dbReference type="Proteomes" id="UP000182312"/>
    </source>
</evidence>
<dbReference type="AlphaFoldDB" id="A0A1I0SMZ2"/>
<sequence length="428" mass="46602">MTRLSEPAKPPHPITSITKLTETDMTPLRALATSFALALAPALPALAQEDFNDRPPEARGQSPAFEGQTRAPVIPRAPRLIRIPLVEGLEYPWGMAVLPDGGILITERPGTIRLFRDDRLSEPLKGLPEIFVEGQGGMLDVAVAPDFAQTRQVWFSFSEPRGNRESSTSVGTGILSDDGSALEDVRVIFRQEPPVESPIHFGSRLVFDQQGNLYVTTGERGIYSAEQPVSQDLGGHLGKVLRIDPQTGEAAAGNPFTESEARREIWSYGHRNIQAAALDAQGRLWTVEHGANGGDELNRPQAGLNYGWPIISYGQDYGGEPINQGITHKDGMEQPVYYWDPVIAPSGMVFYQGEMFPEWNGNALIGGLRSGTVVRLELDGDRVTGEQRIGDNLGRVRDVAIAPDGALLVLNDENPGSLFRLTRIGAQP</sequence>
<feature type="domain" description="Glucose/Sorbosone dehydrogenase" evidence="2">
    <location>
        <begin position="89"/>
        <end position="420"/>
    </location>
</feature>
<dbReference type="Proteomes" id="UP000182312">
    <property type="component" value="Unassembled WGS sequence"/>
</dbReference>
<evidence type="ECO:0000256" key="1">
    <source>
        <dbReference type="SAM" id="MobiDB-lite"/>
    </source>
</evidence>
<dbReference type="PANTHER" id="PTHR19328:SF75">
    <property type="entry name" value="ALDOSE SUGAR DEHYDROGENASE YLII"/>
    <property type="match status" value="1"/>
</dbReference>
<evidence type="ECO:0000259" key="2">
    <source>
        <dbReference type="Pfam" id="PF07995"/>
    </source>
</evidence>
<proteinExistence type="predicted"/>
<evidence type="ECO:0000313" key="3">
    <source>
        <dbReference type="EMBL" id="SFA40895.1"/>
    </source>
</evidence>
<dbReference type="Pfam" id="PF07995">
    <property type="entry name" value="GSDH"/>
    <property type="match status" value="1"/>
</dbReference>